<dbReference type="InterPro" id="IPR011991">
    <property type="entry name" value="ArsR-like_HTH"/>
</dbReference>
<keyword evidence="2" id="KW-0238">DNA-binding</keyword>
<evidence type="ECO:0000313" key="6">
    <source>
        <dbReference type="Proteomes" id="UP000474777"/>
    </source>
</evidence>
<name>A0A6B3LK31_9BACT</name>
<dbReference type="Proteomes" id="UP000474777">
    <property type="component" value="Unassembled WGS sequence"/>
</dbReference>
<gene>
    <name evidence="5" type="ORF">GXP69_05380</name>
</gene>
<evidence type="ECO:0000313" key="5">
    <source>
        <dbReference type="EMBL" id="NEM97119.1"/>
    </source>
</evidence>
<accession>A0A6B3LK31</accession>
<comment type="caution">
    <text evidence="5">The sequence shown here is derived from an EMBL/GenBank/DDBJ whole genome shotgun (WGS) entry which is preliminary data.</text>
</comment>
<sequence length="110" mass="12175">MGATKTKEFTETEIILATYAKALGHPARVAILRILLERKACICGDIVDELPLSQSTVSQHLKELKEAGLIKGDIDGKKVCYCIDEKAWKHAQLLMQQLFASYTTCNTSCC</sequence>
<dbReference type="CDD" id="cd00090">
    <property type="entry name" value="HTH_ARSR"/>
    <property type="match status" value="1"/>
</dbReference>
<reference evidence="5 6" key="1">
    <citation type="submission" date="2020-02" db="EMBL/GenBank/DDBJ databases">
        <authorList>
            <person name="Kim M.K."/>
        </authorList>
    </citation>
    <scope>NUCLEOTIDE SEQUENCE [LARGE SCALE GENOMIC DNA]</scope>
    <source>
        <strain evidence="5 6">BT327</strain>
    </source>
</reference>
<dbReference type="RefSeq" id="WP_163913220.1">
    <property type="nucleotide sequence ID" value="NZ_JAAGWD010000002.1"/>
</dbReference>
<dbReference type="InterPro" id="IPR001845">
    <property type="entry name" value="HTH_ArsR_DNA-bd_dom"/>
</dbReference>
<evidence type="ECO:0000256" key="2">
    <source>
        <dbReference type="ARBA" id="ARBA00023125"/>
    </source>
</evidence>
<dbReference type="AlphaFoldDB" id="A0A6B3LK31"/>
<dbReference type="NCBIfam" id="NF033788">
    <property type="entry name" value="HTH_metalloreg"/>
    <property type="match status" value="1"/>
</dbReference>
<dbReference type="PRINTS" id="PR00778">
    <property type="entry name" value="HTHARSR"/>
</dbReference>
<dbReference type="InterPro" id="IPR036390">
    <property type="entry name" value="WH_DNA-bd_sf"/>
</dbReference>
<dbReference type="Gene3D" id="1.10.10.10">
    <property type="entry name" value="Winged helix-like DNA-binding domain superfamily/Winged helix DNA-binding domain"/>
    <property type="match status" value="1"/>
</dbReference>
<organism evidence="5 6">
    <name type="scientific">Pontibacter burrus</name>
    <dbReference type="NCBI Taxonomy" id="2704466"/>
    <lineage>
        <taxon>Bacteria</taxon>
        <taxon>Pseudomonadati</taxon>
        <taxon>Bacteroidota</taxon>
        <taxon>Cytophagia</taxon>
        <taxon>Cytophagales</taxon>
        <taxon>Hymenobacteraceae</taxon>
        <taxon>Pontibacter</taxon>
    </lineage>
</organism>
<dbReference type="PANTHER" id="PTHR33154">
    <property type="entry name" value="TRANSCRIPTIONAL REGULATOR, ARSR FAMILY"/>
    <property type="match status" value="1"/>
</dbReference>
<feature type="domain" description="HTH arsR-type" evidence="4">
    <location>
        <begin position="8"/>
        <end position="106"/>
    </location>
</feature>
<evidence type="ECO:0000256" key="3">
    <source>
        <dbReference type="ARBA" id="ARBA00023163"/>
    </source>
</evidence>
<dbReference type="GO" id="GO:0003677">
    <property type="term" value="F:DNA binding"/>
    <property type="evidence" value="ECO:0007669"/>
    <property type="project" value="UniProtKB-KW"/>
</dbReference>
<dbReference type="SMART" id="SM00418">
    <property type="entry name" value="HTH_ARSR"/>
    <property type="match status" value="1"/>
</dbReference>
<dbReference type="PROSITE" id="PS50987">
    <property type="entry name" value="HTH_ARSR_2"/>
    <property type="match status" value="1"/>
</dbReference>
<keyword evidence="6" id="KW-1185">Reference proteome</keyword>
<dbReference type="Pfam" id="PF01022">
    <property type="entry name" value="HTH_5"/>
    <property type="match status" value="1"/>
</dbReference>
<dbReference type="EMBL" id="JAAGWD010000002">
    <property type="protein sequence ID" value="NEM97119.1"/>
    <property type="molecule type" value="Genomic_DNA"/>
</dbReference>
<dbReference type="InterPro" id="IPR036388">
    <property type="entry name" value="WH-like_DNA-bd_sf"/>
</dbReference>
<dbReference type="PANTHER" id="PTHR33154:SF15">
    <property type="entry name" value="REGULATORY PROTEIN ARSR"/>
    <property type="match status" value="1"/>
</dbReference>
<dbReference type="SUPFAM" id="SSF46785">
    <property type="entry name" value="Winged helix' DNA-binding domain"/>
    <property type="match status" value="1"/>
</dbReference>
<keyword evidence="3" id="KW-0804">Transcription</keyword>
<keyword evidence="1" id="KW-0805">Transcription regulation</keyword>
<dbReference type="GO" id="GO:0003700">
    <property type="term" value="F:DNA-binding transcription factor activity"/>
    <property type="evidence" value="ECO:0007669"/>
    <property type="project" value="InterPro"/>
</dbReference>
<dbReference type="InterPro" id="IPR051081">
    <property type="entry name" value="HTH_MetalResp_TranReg"/>
</dbReference>
<protein>
    <submittedName>
        <fullName evidence="5">Winged helix-turn-helix transcriptional regulator</fullName>
    </submittedName>
</protein>
<evidence type="ECO:0000256" key="1">
    <source>
        <dbReference type="ARBA" id="ARBA00023015"/>
    </source>
</evidence>
<evidence type="ECO:0000259" key="4">
    <source>
        <dbReference type="PROSITE" id="PS50987"/>
    </source>
</evidence>
<proteinExistence type="predicted"/>